<evidence type="ECO:0000313" key="2">
    <source>
        <dbReference type="Proteomes" id="UP001305498"/>
    </source>
</evidence>
<gene>
    <name evidence="1" type="ORF">N8K70_04095</name>
</gene>
<dbReference type="Pfam" id="PF10094">
    <property type="entry name" value="DUF2332"/>
    <property type="match status" value="1"/>
</dbReference>
<organism evidence="1 2">
    <name type="scientific">Microbacterium betulae</name>
    <dbReference type="NCBI Taxonomy" id="2981139"/>
    <lineage>
        <taxon>Bacteria</taxon>
        <taxon>Bacillati</taxon>
        <taxon>Actinomycetota</taxon>
        <taxon>Actinomycetes</taxon>
        <taxon>Micrococcales</taxon>
        <taxon>Microbacteriaceae</taxon>
        <taxon>Microbacterium</taxon>
    </lineage>
</organism>
<dbReference type="RefSeq" id="WP_317140344.1">
    <property type="nucleotide sequence ID" value="NZ_CP118157.1"/>
</dbReference>
<dbReference type="KEGG" id="mbet:N8K70_04095"/>
<dbReference type="EMBL" id="CP118157">
    <property type="protein sequence ID" value="WOF23872.1"/>
    <property type="molecule type" value="Genomic_DNA"/>
</dbReference>
<accession>A0AA97FLZ1</accession>
<name>A0AA97FLZ1_9MICO</name>
<protein>
    <submittedName>
        <fullName evidence="1">DUF2332 domain-containing protein</fullName>
    </submittedName>
</protein>
<dbReference type="Proteomes" id="UP001305498">
    <property type="component" value="Chromosome"/>
</dbReference>
<proteinExistence type="predicted"/>
<sequence>MDEVARVRERFARFAAEEAPGRSDVYEEWAGGVAGDGEIAAILARIPASHRQPPLVFAVTRLRGAAASDYASWAAFVRADAEGIVAECAARSLQTNEPLRCAALLPALSLVDGPVALLELGASGGLCLFPDRYSYRYAGAAGEVALDPADGASPVVLAAELRGSVVPAVRMPEIVWRAGIDLQPRDPRDPDDRAWLAGLVWPGETGRAERIAAAVDVAASGAPRLVAGDVADLALLREVAASAPVGATLVITTPGLLPYLPRARREALVAGIRDLDARWVTLDQPALHDAWTTPIDPGTWGDGFALALDGDVLAAADPLGSWLHWRA</sequence>
<evidence type="ECO:0000313" key="1">
    <source>
        <dbReference type="EMBL" id="WOF23872.1"/>
    </source>
</evidence>
<reference evidence="1 2" key="1">
    <citation type="submission" date="2023-02" db="EMBL/GenBank/DDBJ databases">
        <title>Microbacterium betulae sp. nov., isolated from birch wood.</title>
        <authorList>
            <person name="Pasciak M."/>
            <person name="Pawlik K.J."/>
            <person name="Martynowski D."/>
            <person name="Laczmanski L."/>
            <person name="Ciekot J."/>
            <person name="Szponar B."/>
            <person name="Wojcik-Fatla A."/>
            <person name="Mackiewicz B."/>
            <person name="Farian E."/>
            <person name="Cholewa G."/>
            <person name="Cholewa A."/>
            <person name="Dutkiewicz J."/>
        </authorList>
    </citation>
    <scope>NUCLEOTIDE SEQUENCE [LARGE SCALE GENOMIC DNA]</scope>
    <source>
        <strain evidence="1 2">AB</strain>
    </source>
</reference>
<keyword evidence="2" id="KW-1185">Reference proteome</keyword>
<dbReference type="AlphaFoldDB" id="A0AA97FLZ1"/>
<dbReference type="InterPro" id="IPR011200">
    <property type="entry name" value="UCP012608"/>
</dbReference>